<evidence type="ECO:0000256" key="5">
    <source>
        <dbReference type="SAM" id="SignalP"/>
    </source>
</evidence>
<organism evidence="6 7">
    <name type="scientific">Prymnesium parvum</name>
    <name type="common">Toxic golden alga</name>
    <dbReference type="NCBI Taxonomy" id="97485"/>
    <lineage>
        <taxon>Eukaryota</taxon>
        <taxon>Haptista</taxon>
        <taxon>Haptophyta</taxon>
        <taxon>Prymnesiophyceae</taxon>
        <taxon>Prymnesiales</taxon>
        <taxon>Prymnesiaceae</taxon>
        <taxon>Prymnesium</taxon>
    </lineage>
</organism>
<feature type="region of interest" description="Disordered" evidence="4">
    <location>
        <begin position="350"/>
        <end position="408"/>
    </location>
</feature>
<keyword evidence="5" id="KW-0732">Signal</keyword>
<feature type="chain" id="PRO_5044261077" evidence="5">
    <location>
        <begin position="35"/>
        <end position="408"/>
    </location>
</feature>
<dbReference type="EMBL" id="JBGBPQ010000009">
    <property type="protein sequence ID" value="KAL1519793.1"/>
    <property type="molecule type" value="Genomic_DNA"/>
</dbReference>
<dbReference type="PANTHER" id="PTHR33926">
    <property type="entry name" value="PROTEIN TIC 22, CHLOROPLASTIC"/>
    <property type="match status" value="1"/>
</dbReference>
<proteinExistence type="predicted"/>
<evidence type="ECO:0000256" key="4">
    <source>
        <dbReference type="SAM" id="MobiDB-lite"/>
    </source>
</evidence>
<gene>
    <name evidence="6" type="ORF">AB1Y20_023300</name>
</gene>
<dbReference type="Gene3D" id="3.40.1350.100">
    <property type="match status" value="1"/>
</dbReference>
<sequence>MRPSPRQNRSFVEIAMPRDVLALLLLASLALGGAAPEAVEPRVPRAGRRGPQPLVLASVTGAAGLIATPAVRRAVRKFLKPAELPEGGAPPAESLPKRTADPPPPAAAETEAGAEAEEDEADKFMLTPERLAAIASINPQLEKVGAQLSAVPVFTAAVGNGTSPLTVPGEDGQKLAYFFTESADAEAFLEAVVEQTGSQLQAQVIAVSLSNIIQGYANPAAVAAKETFVLIPTMAEVGAARSLLQAMKVPPPKANQLGPGNGLVPIFWSEELAVQSADGKQRKVLFFRLADLQAMWKNLTDTRQLAGETDIPARPVVHVSSLQMMATALNEANKTDEAIFLPSSTALRSAQAAAGRPATNHRSTPSMASPPAPRDGIASMDAAMNVDDVDFSDSLEDDDGDDSEDEEM</sequence>
<keyword evidence="2" id="KW-0150">Chloroplast</keyword>
<dbReference type="GO" id="GO:0009507">
    <property type="term" value="C:chloroplast"/>
    <property type="evidence" value="ECO:0007669"/>
    <property type="project" value="UniProtKB-SubCell"/>
</dbReference>
<feature type="signal peptide" evidence="5">
    <location>
        <begin position="1"/>
        <end position="34"/>
    </location>
</feature>
<reference evidence="6 7" key="1">
    <citation type="journal article" date="2024" name="Science">
        <title>Giant polyketide synthase enzymes in the biosynthesis of giant marine polyether toxins.</title>
        <authorList>
            <person name="Fallon T.R."/>
            <person name="Shende V.V."/>
            <person name="Wierzbicki I.H."/>
            <person name="Pendleton A.L."/>
            <person name="Watervoot N.F."/>
            <person name="Auber R.P."/>
            <person name="Gonzalez D.J."/>
            <person name="Wisecaver J.H."/>
            <person name="Moore B.S."/>
        </authorList>
    </citation>
    <scope>NUCLEOTIDE SEQUENCE [LARGE SCALE GENOMIC DNA]</scope>
    <source>
        <strain evidence="6 7">12B1</strain>
    </source>
</reference>
<dbReference type="GO" id="GO:0015031">
    <property type="term" value="P:protein transport"/>
    <property type="evidence" value="ECO:0007669"/>
    <property type="project" value="InterPro"/>
</dbReference>
<keyword evidence="3" id="KW-0934">Plastid</keyword>
<feature type="compositionally biased region" description="Low complexity" evidence="4">
    <location>
        <begin position="82"/>
        <end position="92"/>
    </location>
</feature>
<comment type="caution">
    <text evidence="6">The sequence shown here is derived from an EMBL/GenBank/DDBJ whole genome shotgun (WGS) entry which is preliminary data.</text>
</comment>
<protein>
    <submittedName>
        <fullName evidence="6">Uncharacterized protein</fullName>
    </submittedName>
</protein>
<dbReference type="Pfam" id="PF04278">
    <property type="entry name" value="Tic22"/>
    <property type="match status" value="1"/>
</dbReference>
<keyword evidence="7" id="KW-1185">Reference proteome</keyword>
<dbReference type="AlphaFoldDB" id="A0AB34JFT6"/>
<dbReference type="InterPro" id="IPR007378">
    <property type="entry name" value="Tic22-like"/>
</dbReference>
<evidence type="ECO:0000256" key="3">
    <source>
        <dbReference type="ARBA" id="ARBA00022640"/>
    </source>
</evidence>
<evidence type="ECO:0000313" key="6">
    <source>
        <dbReference type="EMBL" id="KAL1519793.1"/>
    </source>
</evidence>
<feature type="region of interest" description="Disordered" evidence="4">
    <location>
        <begin position="82"/>
        <end position="120"/>
    </location>
</feature>
<accession>A0AB34JFT6</accession>
<evidence type="ECO:0000256" key="1">
    <source>
        <dbReference type="ARBA" id="ARBA00004229"/>
    </source>
</evidence>
<evidence type="ECO:0000256" key="2">
    <source>
        <dbReference type="ARBA" id="ARBA00022528"/>
    </source>
</evidence>
<feature type="compositionally biased region" description="Acidic residues" evidence="4">
    <location>
        <begin position="387"/>
        <end position="408"/>
    </location>
</feature>
<comment type="subcellular location">
    <subcellularLocation>
        <location evidence="1">Plastid</location>
        <location evidence="1">Chloroplast</location>
    </subcellularLocation>
</comment>
<dbReference type="Proteomes" id="UP001515480">
    <property type="component" value="Unassembled WGS sequence"/>
</dbReference>
<evidence type="ECO:0000313" key="7">
    <source>
        <dbReference type="Proteomes" id="UP001515480"/>
    </source>
</evidence>
<name>A0AB34JFT6_PRYPA</name>
<dbReference type="PANTHER" id="PTHR33926:SF4">
    <property type="entry name" value="PROTEIN TIC 22, CHLOROPLASTIC"/>
    <property type="match status" value="1"/>
</dbReference>